<evidence type="ECO:0000313" key="2">
    <source>
        <dbReference type="EMBL" id="SPD31360.1"/>
    </source>
</evidence>
<name>A0A2N9J4C4_FAGSY</name>
<protein>
    <submittedName>
        <fullName evidence="2">Uncharacterized protein</fullName>
    </submittedName>
</protein>
<dbReference type="PANTHER" id="PTHR33659">
    <property type="entry name" value="PROTEIN, PUTATIVE-RELATED-RELATED"/>
    <property type="match status" value="1"/>
</dbReference>
<reference evidence="2" key="1">
    <citation type="submission" date="2018-02" db="EMBL/GenBank/DDBJ databases">
        <authorList>
            <person name="Cohen D.B."/>
            <person name="Kent A.D."/>
        </authorList>
    </citation>
    <scope>NUCLEOTIDE SEQUENCE</scope>
</reference>
<sequence>MLRLVCNGHKCDSSLRWSPPSTFRQVLSNKKSVVAVTASLALWPQNLGFRLRSRLYTIGVFFIIVLVVSLLSVAAQNSQLAPPPEMVVGAGFPVTFSGAFVCSSLLFSLITLLWH</sequence>
<proteinExistence type="predicted"/>
<feature type="transmembrane region" description="Helical" evidence="1">
    <location>
        <begin position="94"/>
        <end position="114"/>
    </location>
</feature>
<organism evidence="2">
    <name type="scientific">Fagus sylvatica</name>
    <name type="common">Beechnut</name>
    <dbReference type="NCBI Taxonomy" id="28930"/>
    <lineage>
        <taxon>Eukaryota</taxon>
        <taxon>Viridiplantae</taxon>
        <taxon>Streptophyta</taxon>
        <taxon>Embryophyta</taxon>
        <taxon>Tracheophyta</taxon>
        <taxon>Spermatophyta</taxon>
        <taxon>Magnoliopsida</taxon>
        <taxon>eudicotyledons</taxon>
        <taxon>Gunneridae</taxon>
        <taxon>Pentapetalae</taxon>
        <taxon>rosids</taxon>
        <taxon>fabids</taxon>
        <taxon>Fagales</taxon>
        <taxon>Fagaceae</taxon>
        <taxon>Fagus</taxon>
    </lineage>
</organism>
<gene>
    <name evidence="2" type="ORF">FSB_LOCUS59242</name>
</gene>
<keyword evidence="1" id="KW-1133">Transmembrane helix</keyword>
<dbReference type="AlphaFoldDB" id="A0A2N9J4C4"/>
<keyword evidence="1" id="KW-0472">Membrane</keyword>
<feature type="transmembrane region" description="Helical" evidence="1">
    <location>
        <begin position="55"/>
        <end position="74"/>
    </location>
</feature>
<evidence type="ECO:0000256" key="1">
    <source>
        <dbReference type="SAM" id="Phobius"/>
    </source>
</evidence>
<keyword evidence="1" id="KW-0812">Transmembrane</keyword>
<accession>A0A2N9J4C4</accession>
<dbReference type="PANTHER" id="PTHR33659:SF11">
    <property type="entry name" value="TRANSMEMBRANE PROTEIN"/>
    <property type="match status" value="1"/>
</dbReference>
<dbReference type="EMBL" id="OIVN01006357">
    <property type="protein sequence ID" value="SPD31360.1"/>
    <property type="molecule type" value="Genomic_DNA"/>
</dbReference>